<dbReference type="InterPro" id="IPR001678">
    <property type="entry name" value="MeTrfase_RsmB-F_NOP2_dom"/>
</dbReference>
<reference evidence="9" key="1">
    <citation type="submission" date="2025-08" db="UniProtKB">
        <authorList>
            <consortium name="RefSeq"/>
        </authorList>
    </citation>
    <scope>IDENTIFICATION</scope>
    <source>
        <tissue evidence="9">Gonads</tissue>
    </source>
</reference>
<dbReference type="PANTHER" id="PTHR22807">
    <property type="entry name" value="NOP2 YEAST -RELATED NOL1/NOP2/FMU SUN DOMAIN-CONTAINING"/>
    <property type="match status" value="1"/>
</dbReference>
<proteinExistence type="inferred from homology"/>
<dbReference type="PROSITE" id="PS01153">
    <property type="entry name" value="NOL1_NOP2_SUN"/>
    <property type="match status" value="1"/>
</dbReference>
<keyword evidence="8" id="KW-1185">Reference proteome</keyword>
<dbReference type="PROSITE" id="PS50890">
    <property type="entry name" value="PUA"/>
    <property type="match status" value="1"/>
</dbReference>
<dbReference type="FunCoup" id="A0A6J2XRC4">
    <property type="interactions" value="1280"/>
</dbReference>
<keyword evidence="5 6" id="KW-0694">RNA-binding</keyword>
<evidence type="ECO:0000313" key="8">
    <source>
        <dbReference type="Proteomes" id="UP000504635"/>
    </source>
</evidence>
<accession>A0A6J2XRC4</accession>
<evidence type="ECO:0000256" key="6">
    <source>
        <dbReference type="PROSITE-ProRule" id="PRU01023"/>
    </source>
</evidence>
<organism evidence="8 9">
    <name type="scientific">Sitophilus oryzae</name>
    <name type="common">Rice weevil</name>
    <name type="synonym">Curculio oryzae</name>
    <dbReference type="NCBI Taxonomy" id="7048"/>
    <lineage>
        <taxon>Eukaryota</taxon>
        <taxon>Metazoa</taxon>
        <taxon>Ecdysozoa</taxon>
        <taxon>Arthropoda</taxon>
        <taxon>Hexapoda</taxon>
        <taxon>Insecta</taxon>
        <taxon>Pterygota</taxon>
        <taxon>Neoptera</taxon>
        <taxon>Endopterygota</taxon>
        <taxon>Coleoptera</taxon>
        <taxon>Polyphaga</taxon>
        <taxon>Cucujiformia</taxon>
        <taxon>Curculionidae</taxon>
        <taxon>Dryophthorinae</taxon>
        <taxon>Sitophilus</taxon>
    </lineage>
</organism>
<keyword evidence="2 6" id="KW-0489">Methyltransferase</keyword>
<evidence type="ECO:0000256" key="5">
    <source>
        <dbReference type="ARBA" id="ARBA00022884"/>
    </source>
</evidence>
<dbReference type="InterPro" id="IPR036974">
    <property type="entry name" value="PUA_sf"/>
</dbReference>
<gene>
    <name evidence="9" type="primary">LOC115880808</name>
</gene>
<dbReference type="Gene3D" id="3.40.50.150">
    <property type="entry name" value="Vaccinia Virus protein VP39"/>
    <property type="match status" value="1"/>
</dbReference>
<dbReference type="GO" id="GO:0003723">
    <property type="term" value="F:RNA binding"/>
    <property type="evidence" value="ECO:0007669"/>
    <property type="project" value="UniProtKB-UniRule"/>
</dbReference>
<feature type="binding site" evidence="6">
    <location>
        <position position="325"/>
    </location>
    <ligand>
        <name>S-adenosyl-L-methionine</name>
        <dbReference type="ChEBI" id="CHEBI:59789"/>
    </ligand>
</feature>
<evidence type="ECO:0000313" key="9">
    <source>
        <dbReference type="RefSeq" id="XP_030753962.1"/>
    </source>
</evidence>
<evidence type="ECO:0000259" key="7">
    <source>
        <dbReference type="PROSITE" id="PS51686"/>
    </source>
</evidence>
<dbReference type="RefSeq" id="XP_030753962.1">
    <property type="nucleotide sequence ID" value="XM_030898102.1"/>
</dbReference>
<dbReference type="KEGG" id="soy:115880808"/>
<dbReference type="InParanoid" id="A0A6J2XRC4"/>
<dbReference type="InterPro" id="IPR029063">
    <property type="entry name" value="SAM-dependent_MTases_sf"/>
</dbReference>
<feature type="binding site" evidence="6">
    <location>
        <position position="265"/>
    </location>
    <ligand>
        <name>S-adenosyl-L-methionine</name>
        <dbReference type="ChEBI" id="CHEBI:59789"/>
    </ligand>
</feature>
<feature type="active site" description="Nucleophile" evidence="6">
    <location>
        <position position="375"/>
    </location>
</feature>
<dbReference type="GO" id="GO:0008173">
    <property type="term" value="F:RNA methyltransferase activity"/>
    <property type="evidence" value="ECO:0007669"/>
    <property type="project" value="InterPro"/>
</dbReference>
<protein>
    <submittedName>
        <fullName evidence="9">Methyltransferase NSUN6</fullName>
    </submittedName>
</protein>
<dbReference type="SUPFAM" id="SSF88697">
    <property type="entry name" value="PUA domain-like"/>
    <property type="match status" value="1"/>
</dbReference>
<dbReference type="OrthoDB" id="260824at2759"/>
<dbReference type="Pfam" id="PF01189">
    <property type="entry name" value="Methyltr_RsmB-F"/>
    <property type="match status" value="1"/>
</dbReference>
<dbReference type="InterPro" id="IPR018314">
    <property type="entry name" value="RsmB/NOL1/NOP2-like_CS"/>
</dbReference>
<comment type="similarity">
    <text evidence="1 6">Belongs to the class I-like SAM-binding methyltransferase superfamily. RsmB/NOP family.</text>
</comment>
<dbReference type="PRINTS" id="PR02008">
    <property type="entry name" value="RCMTFAMILY"/>
</dbReference>
<dbReference type="SUPFAM" id="SSF53335">
    <property type="entry name" value="S-adenosyl-L-methionine-dependent methyltransferases"/>
    <property type="match status" value="1"/>
</dbReference>
<evidence type="ECO:0000256" key="3">
    <source>
        <dbReference type="ARBA" id="ARBA00022679"/>
    </source>
</evidence>
<dbReference type="CDD" id="cd02440">
    <property type="entry name" value="AdoMet_MTases"/>
    <property type="match status" value="1"/>
</dbReference>
<evidence type="ECO:0000256" key="4">
    <source>
        <dbReference type="ARBA" id="ARBA00022691"/>
    </source>
</evidence>
<dbReference type="AlphaFoldDB" id="A0A6J2XRC4"/>
<dbReference type="Gene3D" id="2.30.130.10">
    <property type="entry name" value="PUA domain"/>
    <property type="match status" value="1"/>
</dbReference>
<name>A0A6J2XRC4_SITOR</name>
<sequence length="450" mass="50129">MPYPNSPFPEDFDEGILFHLKNDDEMTLIQNDMKKVLKWICLAPNLTTIRINTLKTSRDAVYKKVEAHLKTINSKYSGILQYLESFPQVILLLHQDIEGKIFEKYEKEIIVDADCGAAVLRGAHIYAPGILGMMIGSCVNDNVSIYVDLDKKCKKGFSKVFTDGTKIFIANGIIKMARHDLFGKEKLPKGIAVEITETLSGCPPIGDNFLPAGWGLLQNFPSIVCVNVLNPQKHEIILDMCAAPGNKTTYIAALMENTGSIIAIDKTPNKVQQLIKTCEEFGANVKVYQADSTKILNNSQNHSVQDRLDMAPPFFEKSFDRILLDAPCSALGRRPQLSNRTSVKVIRSYVPLQRRLFETAVSLLKPGGTLVYSTCTITLAENEGIVAWALRTFNCLKLAKSHINIGGPGWKGTSLNEEERLLLQRFGPNQELDSVGFFIACFVKQLEQLN</sequence>
<dbReference type="InterPro" id="IPR023267">
    <property type="entry name" value="RCMT"/>
</dbReference>
<dbReference type="InterPro" id="IPR049560">
    <property type="entry name" value="MeTrfase_RsmB-F_NOP2_cat"/>
</dbReference>
<feature type="binding site" evidence="6">
    <location>
        <position position="291"/>
    </location>
    <ligand>
        <name>S-adenosyl-L-methionine</name>
        <dbReference type="ChEBI" id="CHEBI:59789"/>
    </ligand>
</feature>
<dbReference type="PROSITE" id="PS51686">
    <property type="entry name" value="SAM_MT_RSMB_NOP"/>
    <property type="match status" value="1"/>
</dbReference>
<keyword evidence="3 6" id="KW-0808">Transferase</keyword>
<evidence type="ECO:0000256" key="2">
    <source>
        <dbReference type="ARBA" id="ARBA00022603"/>
    </source>
</evidence>
<dbReference type="GeneID" id="115880808"/>
<keyword evidence="4 6" id="KW-0949">S-adenosyl-L-methionine</keyword>
<dbReference type="InterPro" id="IPR015947">
    <property type="entry name" value="PUA-like_sf"/>
</dbReference>
<feature type="domain" description="SAM-dependent MTase RsmB/NOP-type" evidence="7">
    <location>
        <begin position="133"/>
        <end position="445"/>
    </location>
</feature>
<dbReference type="CDD" id="cd21150">
    <property type="entry name" value="PUA_NSun6-like"/>
    <property type="match status" value="1"/>
</dbReference>
<feature type="binding site" evidence="6">
    <location>
        <begin position="241"/>
        <end position="247"/>
    </location>
    <ligand>
        <name>S-adenosyl-L-methionine</name>
        <dbReference type="ChEBI" id="CHEBI:59789"/>
    </ligand>
</feature>
<dbReference type="PANTHER" id="PTHR22807:SF34">
    <property type="entry name" value="TRNA (CYTOSINE(72)-C(5))-METHYLTRANSFERASE NSUN6"/>
    <property type="match status" value="1"/>
</dbReference>
<dbReference type="GO" id="GO:0001510">
    <property type="term" value="P:RNA methylation"/>
    <property type="evidence" value="ECO:0007669"/>
    <property type="project" value="InterPro"/>
</dbReference>
<dbReference type="Proteomes" id="UP000504635">
    <property type="component" value="Unplaced"/>
</dbReference>
<evidence type="ECO:0000256" key="1">
    <source>
        <dbReference type="ARBA" id="ARBA00007494"/>
    </source>
</evidence>